<proteinExistence type="predicted"/>
<dbReference type="EMBL" id="LLZJ01000413">
    <property type="protein sequence ID" value="KUL44488.1"/>
    <property type="molecule type" value="Genomic_DNA"/>
</dbReference>
<dbReference type="SUPFAM" id="SSF103486">
    <property type="entry name" value="V-type ATP synthase subunit C"/>
    <property type="match status" value="1"/>
</dbReference>
<protein>
    <submittedName>
        <fullName evidence="1">Uncharacterized protein</fullName>
    </submittedName>
</protein>
<dbReference type="GO" id="GO:0046961">
    <property type="term" value="F:proton-transporting ATPase activity, rotational mechanism"/>
    <property type="evidence" value="ECO:0007669"/>
    <property type="project" value="InterPro"/>
</dbReference>
<dbReference type="InterPro" id="IPR044911">
    <property type="entry name" value="V-type_ATPase_csu/dsu_dom_3"/>
</dbReference>
<gene>
    <name evidence="1" type="ORF">ADL28_40195</name>
</gene>
<name>A0A0X3VIK9_STRVO</name>
<evidence type="ECO:0000313" key="2">
    <source>
        <dbReference type="Proteomes" id="UP000053413"/>
    </source>
</evidence>
<reference evidence="2" key="1">
    <citation type="submission" date="2015-10" db="EMBL/GenBank/DDBJ databases">
        <authorList>
            <person name="Ju K.-S."/>
            <person name="Doroghazi J.R."/>
            <person name="Metcalf W.W."/>
        </authorList>
    </citation>
    <scope>NUCLEOTIDE SEQUENCE [LARGE SCALE GENOMIC DNA]</scope>
    <source>
        <strain evidence="2">NRRL F-8817</strain>
    </source>
</reference>
<dbReference type="Gene3D" id="1.10.132.50">
    <property type="entry name" value="ATP synthase (C/AC39) subunit, domain 3"/>
    <property type="match status" value="1"/>
</dbReference>
<dbReference type="AlphaFoldDB" id="A0A0X3VIK9"/>
<dbReference type="OrthoDB" id="4930678at2"/>
<dbReference type="Proteomes" id="UP000053413">
    <property type="component" value="Unassembled WGS sequence"/>
</dbReference>
<evidence type="ECO:0000313" key="1">
    <source>
        <dbReference type="EMBL" id="KUL44488.1"/>
    </source>
</evidence>
<organism evidence="1 2">
    <name type="scientific">Streptomyces violaceusniger</name>
    <dbReference type="NCBI Taxonomy" id="68280"/>
    <lineage>
        <taxon>Bacteria</taxon>
        <taxon>Bacillati</taxon>
        <taxon>Actinomycetota</taxon>
        <taxon>Actinomycetes</taxon>
        <taxon>Kitasatosporales</taxon>
        <taxon>Streptomycetaceae</taxon>
        <taxon>Streptomyces</taxon>
        <taxon>Streptomyces violaceusniger group</taxon>
    </lineage>
</organism>
<dbReference type="InterPro" id="IPR036079">
    <property type="entry name" value="ATPase_csu/dsu_sf"/>
</dbReference>
<dbReference type="InterPro" id="IPR035067">
    <property type="entry name" value="V-type_ATPase_csu/dsu"/>
</dbReference>
<sequence length="308" mass="32460">MGAGWVAGVTRARAMLSRALGRERAEQVASAPGLDDAVRSLSATAYGHDLLPGACLADAQRAVGATLLWNLRVLAGWQPQAGATALRLLASGFEIANTRDHLRALTGSGPPRAPYRLGTLATAWPLLTRTRSPQELRASLAASAWGDPGAASPAAVATGMRVSAAVRTGTALPEAVRWAAGRLALLVGREVFVAHRPMTRASGRRAGRLLGAEAMTATSYQDFRQHLPTTARWAVNGVESAGDLWRAEARWWYRVEDDGRELLRGARLGSAPVVGAVAVLSADAWRVRGALELAARGGGRLEVFDVPA</sequence>
<accession>A0A0X3VIK9</accession>
<comment type="caution">
    <text evidence="1">The sequence shown here is derived from an EMBL/GenBank/DDBJ whole genome shotgun (WGS) entry which is preliminary data.</text>
</comment>
<dbReference type="Gene3D" id="1.20.1690.10">
    <property type="entry name" value="V-type ATP synthase subunit C domain"/>
    <property type="match status" value="1"/>
</dbReference>